<evidence type="ECO:0000313" key="6">
    <source>
        <dbReference type="Proteomes" id="UP000281112"/>
    </source>
</evidence>
<evidence type="ECO:0000256" key="3">
    <source>
        <dbReference type="ARBA" id="ARBA00023172"/>
    </source>
</evidence>
<dbReference type="PROSITE" id="PS51898">
    <property type="entry name" value="TYR_RECOMBINASE"/>
    <property type="match status" value="1"/>
</dbReference>
<keyword evidence="3" id="KW-0233">DNA recombination</keyword>
<dbReference type="SUPFAM" id="SSF56349">
    <property type="entry name" value="DNA breaking-rejoining enzymes"/>
    <property type="match status" value="1"/>
</dbReference>
<gene>
    <name evidence="5" type="ORF">EES38_00025</name>
</gene>
<dbReference type="Gene3D" id="1.10.150.130">
    <property type="match status" value="1"/>
</dbReference>
<dbReference type="InterPro" id="IPR050090">
    <property type="entry name" value="Tyrosine_recombinase_XerCD"/>
</dbReference>
<evidence type="ECO:0000259" key="4">
    <source>
        <dbReference type="PROSITE" id="PS51898"/>
    </source>
</evidence>
<evidence type="ECO:0000256" key="2">
    <source>
        <dbReference type="ARBA" id="ARBA00023125"/>
    </source>
</evidence>
<dbReference type="Pfam" id="PF00589">
    <property type="entry name" value="Phage_integrase"/>
    <property type="match status" value="1"/>
</dbReference>
<organism evidence="5 6">
    <name type="scientific">Vibrio viridaestus</name>
    <dbReference type="NCBI Taxonomy" id="2487322"/>
    <lineage>
        <taxon>Bacteria</taxon>
        <taxon>Pseudomonadati</taxon>
        <taxon>Pseudomonadota</taxon>
        <taxon>Gammaproteobacteria</taxon>
        <taxon>Vibrionales</taxon>
        <taxon>Vibrionaceae</taxon>
        <taxon>Vibrio</taxon>
    </lineage>
</organism>
<dbReference type="GO" id="GO:0003677">
    <property type="term" value="F:DNA binding"/>
    <property type="evidence" value="ECO:0007669"/>
    <property type="project" value="UniProtKB-KW"/>
</dbReference>
<sequence>MKKGLKIIDNSQILTQAKSEFSQYVDLDTLDEYTQNLYSKSSLLAMRSDWNRYVDFCYRKGAAIFPHHSDTIRMFLEEESRERKYASIRRYSLTLSTIYRLLSETDPLRNTQVRQLLADLRLEKAGDQKQSDAFTSTHLKYLNHSLAKSTKHRDIRDLAIFNVMFECALRRSELRELTRSQLALHDENAIITIHEFSYTLSEQATKALHLWLSLINDDLEYVFRAIDRHGNISHTNLDDSSIYRIFRRAAELLDNKSLHFSGQSARIGAAKELHKQGEKLRDIQQFGRWLSPVMPTQYVGQTAQSQNLQLRYKKFKPWN</sequence>
<name>A0A3N9TKG2_9VIBR</name>
<reference evidence="5 6" key="1">
    <citation type="submission" date="2018-11" db="EMBL/GenBank/DDBJ databases">
        <title>Vibrio LJC006 sp. nov., isolated from seawater during the bloom of the enteromorpha.</title>
        <authorList>
            <person name="Liang J."/>
        </authorList>
    </citation>
    <scope>NUCLEOTIDE SEQUENCE [LARGE SCALE GENOMIC DNA]</scope>
    <source>
        <strain evidence="5 6">LJC006</strain>
    </source>
</reference>
<evidence type="ECO:0000256" key="1">
    <source>
        <dbReference type="ARBA" id="ARBA00022908"/>
    </source>
</evidence>
<dbReference type="SUPFAM" id="SSF47823">
    <property type="entry name" value="lambda integrase-like, N-terminal domain"/>
    <property type="match status" value="1"/>
</dbReference>
<dbReference type="InterPro" id="IPR002104">
    <property type="entry name" value="Integrase_catalytic"/>
</dbReference>
<dbReference type="PANTHER" id="PTHR30349">
    <property type="entry name" value="PHAGE INTEGRASE-RELATED"/>
    <property type="match status" value="1"/>
</dbReference>
<keyword evidence="2" id="KW-0238">DNA-binding</keyword>
<keyword evidence="6" id="KW-1185">Reference proteome</keyword>
<proteinExistence type="predicted"/>
<dbReference type="AlphaFoldDB" id="A0A3N9TKG2"/>
<dbReference type="GO" id="GO:0006310">
    <property type="term" value="P:DNA recombination"/>
    <property type="evidence" value="ECO:0007669"/>
    <property type="project" value="UniProtKB-KW"/>
</dbReference>
<evidence type="ECO:0000313" key="5">
    <source>
        <dbReference type="EMBL" id="RQW64474.1"/>
    </source>
</evidence>
<accession>A0A3N9TKG2</accession>
<dbReference type="InterPro" id="IPR010998">
    <property type="entry name" value="Integrase_recombinase_N"/>
</dbReference>
<dbReference type="RefSeq" id="WP_124935125.1">
    <property type="nucleotide sequence ID" value="NZ_RJVQ01000001.1"/>
</dbReference>
<dbReference type="Proteomes" id="UP000281112">
    <property type="component" value="Unassembled WGS sequence"/>
</dbReference>
<comment type="caution">
    <text evidence="5">The sequence shown here is derived from an EMBL/GenBank/DDBJ whole genome shotgun (WGS) entry which is preliminary data.</text>
</comment>
<dbReference type="EMBL" id="RJVQ01000001">
    <property type="protein sequence ID" value="RQW64474.1"/>
    <property type="molecule type" value="Genomic_DNA"/>
</dbReference>
<dbReference type="InterPro" id="IPR011010">
    <property type="entry name" value="DNA_brk_join_enz"/>
</dbReference>
<dbReference type="OrthoDB" id="5914130at2"/>
<protein>
    <submittedName>
        <fullName evidence="5">Integrase</fullName>
    </submittedName>
</protein>
<dbReference type="InterPro" id="IPR013762">
    <property type="entry name" value="Integrase-like_cat_sf"/>
</dbReference>
<dbReference type="GO" id="GO:0015074">
    <property type="term" value="P:DNA integration"/>
    <property type="evidence" value="ECO:0007669"/>
    <property type="project" value="UniProtKB-KW"/>
</dbReference>
<keyword evidence="1" id="KW-0229">DNA integration</keyword>
<feature type="domain" description="Tyr recombinase" evidence="4">
    <location>
        <begin position="129"/>
        <end position="313"/>
    </location>
</feature>
<dbReference type="Gene3D" id="1.10.443.10">
    <property type="entry name" value="Intergrase catalytic core"/>
    <property type="match status" value="1"/>
</dbReference>